<feature type="binding site" evidence="4">
    <location>
        <position position="87"/>
    </location>
    <ligand>
        <name>Mg(2+)</name>
        <dbReference type="ChEBI" id="CHEBI:18420"/>
        <label>2</label>
    </ligand>
</feature>
<keyword evidence="4" id="KW-0997">Cell inner membrane</keyword>
<feature type="binding site" evidence="5">
    <location>
        <position position="84"/>
    </location>
    <ligand>
        <name>Mg(2+)</name>
        <dbReference type="ChEBI" id="CHEBI:18420"/>
        <label>1</label>
        <note>catalytic</note>
    </ligand>
</feature>
<keyword evidence="4 6" id="KW-0378">Hydrolase</keyword>
<gene>
    <name evidence="4" type="primary">cysQ</name>
    <name evidence="6" type="ORF">OLEAN_C19560</name>
</gene>
<name>R4YMM8_OLEAN</name>
<feature type="binding site" evidence="4">
    <location>
        <position position="212"/>
    </location>
    <ligand>
        <name>Mg(2+)</name>
        <dbReference type="ChEBI" id="CHEBI:18420"/>
        <label>2</label>
    </ligand>
</feature>
<keyword evidence="3 4" id="KW-0460">Magnesium</keyword>
<evidence type="ECO:0000256" key="2">
    <source>
        <dbReference type="ARBA" id="ARBA00022723"/>
    </source>
</evidence>
<dbReference type="KEGG" id="oai:OLEAN_C19560"/>
<sequence>MLEQTIDIARKAGDAIMAIYKTDYEQYEKSDSSPLTEADLAAHHIIIDGLKTFSDYPCLSEESGEADGIDWLQRKDWGTYWLIDPLDGTKEFINKNDEFTVNIALIENGKAILGVVYCPPLDRLYFAEKTSGAFRQDGTQKAVKISVADAPVAGETWKVVGSRRHGAEALEKFAEQLGDVETVSMGSSLKLCLVAEGAAHLYPRLALTCEWDTGAAQAVVEIAGGQVLAPNIATGELTPLMYGQKEALLNPFFIVCGPVSDIWQSTFVALSK</sequence>
<dbReference type="PATRIC" id="fig|698738.3.peg.2025"/>
<dbReference type="Pfam" id="PF00459">
    <property type="entry name" value="Inositol_P"/>
    <property type="match status" value="1"/>
</dbReference>
<keyword evidence="2 4" id="KW-0479">Metal-binding</keyword>
<evidence type="ECO:0000256" key="1">
    <source>
        <dbReference type="ARBA" id="ARBA00001625"/>
    </source>
</evidence>
<feature type="binding site" evidence="4">
    <location>
        <position position="61"/>
    </location>
    <ligand>
        <name>substrate</name>
    </ligand>
</feature>
<feature type="binding site" evidence="4">
    <location>
        <position position="84"/>
    </location>
    <ligand>
        <name>Mg(2+)</name>
        <dbReference type="ChEBI" id="CHEBI:18420"/>
        <label>2</label>
    </ligand>
</feature>
<dbReference type="EMBL" id="FO203512">
    <property type="protein sequence ID" value="CCK76132.1"/>
    <property type="molecule type" value="Genomic_DNA"/>
</dbReference>
<accession>R4YMM8</accession>
<dbReference type="GO" id="GO:0050427">
    <property type="term" value="P:3'-phosphoadenosine 5'-phosphosulfate metabolic process"/>
    <property type="evidence" value="ECO:0007669"/>
    <property type="project" value="TreeGrafter"/>
</dbReference>
<feature type="binding site" evidence="5">
    <location>
        <position position="87"/>
    </location>
    <ligand>
        <name>Mg(2+)</name>
        <dbReference type="ChEBI" id="CHEBI:18420"/>
        <label>1</label>
        <note>catalytic</note>
    </ligand>
</feature>
<feature type="binding site" evidence="5">
    <location>
        <position position="61"/>
    </location>
    <ligand>
        <name>Mg(2+)</name>
        <dbReference type="ChEBI" id="CHEBI:18420"/>
        <label>1</label>
        <note>catalytic</note>
    </ligand>
</feature>
<dbReference type="PANTHER" id="PTHR43028">
    <property type="entry name" value="3'(2'),5'-BISPHOSPHATE NUCLEOTIDASE 1"/>
    <property type="match status" value="1"/>
</dbReference>
<dbReference type="AlphaFoldDB" id="R4YMM8"/>
<dbReference type="Gene3D" id="3.40.190.80">
    <property type="match status" value="1"/>
</dbReference>
<organism evidence="6 7">
    <name type="scientific">Oleispira antarctica RB-8</name>
    <dbReference type="NCBI Taxonomy" id="698738"/>
    <lineage>
        <taxon>Bacteria</taxon>
        <taxon>Pseudomonadati</taxon>
        <taxon>Pseudomonadota</taxon>
        <taxon>Gammaproteobacteria</taxon>
        <taxon>Oceanospirillales</taxon>
        <taxon>Oceanospirillaceae</taxon>
        <taxon>Oleispira</taxon>
    </lineage>
</organism>
<feature type="binding site" evidence="4">
    <location>
        <begin position="86"/>
        <end position="89"/>
    </location>
    <ligand>
        <name>substrate</name>
    </ligand>
</feature>
<reference evidence="6 7" key="1">
    <citation type="journal article" date="2013" name="Nat. Commun.">
        <title>Genome sequence and functional genomic analysis of the oil-degrading bacterium Oleispira antarctica.</title>
        <authorList>
            <person name="Kube M."/>
            <person name="Chernikova T.N."/>
            <person name="Al-Ramahi Y."/>
            <person name="Beloqui A."/>
            <person name="Lopez-Cortez N."/>
            <person name="Guazzaroni M.E."/>
            <person name="Heipieper H.J."/>
            <person name="Klages S."/>
            <person name="Kotsyurbenko O.R."/>
            <person name="Langer I."/>
            <person name="Nechitaylo T.Y."/>
            <person name="Lunsdorf H."/>
            <person name="Fernandez M."/>
            <person name="Juarez S."/>
            <person name="Ciordia S."/>
            <person name="Singer A."/>
            <person name="Kagan O."/>
            <person name="Egorova O."/>
            <person name="Petit P.A."/>
            <person name="Stogios P."/>
            <person name="Kim Y."/>
            <person name="Tchigvintsev A."/>
            <person name="Flick R."/>
            <person name="Denaro R."/>
            <person name="Genovese M."/>
            <person name="Albar J.P."/>
            <person name="Reva O.N."/>
            <person name="Martinez-Gomariz M."/>
            <person name="Tran H."/>
            <person name="Ferrer M."/>
            <person name="Savchenko A."/>
            <person name="Yakunin A.F."/>
            <person name="Yakimov M.M."/>
            <person name="Golyshina O.V."/>
            <person name="Reinhardt R."/>
            <person name="Golyshin P.N."/>
        </authorList>
    </citation>
    <scope>NUCLEOTIDE SEQUENCE [LARGE SCALE GENOMIC DNA]</scope>
</reference>
<feature type="binding site" evidence="4">
    <location>
        <position position="86"/>
    </location>
    <ligand>
        <name>Mg(2+)</name>
        <dbReference type="ChEBI" id="CHEBI:18420"/>
        <label>1</label>
    </ligand>
</feature>
<evidence type="ECO:0000313" key="7">
    <source>
        <dbReference type="Proteomes" id="UP000032749"/>
    </source>
</evidence>
<feature type="binding site" evidence="4">
    <location>
        <position position="61"/>
    </location>
    <ligand>
        <name>Mg(2+)</name>
        <dbReference type="ChEBI" id="CHEBI:18420"/>
        <label>1</label>
    </ligand>
</feature>
<comment type="function">
    <text evidence="4">Converts adenosine-3',5'-bisphosphate (PAP) to AMP.</text>
</comment>
<dbReference type="GO" id="GO:0000287">
    <property type="term" value="F:magnesium ion binding"/>
    <property type="evidence" value="ECO:0007669"/>
    <property type="project" value="UniProtKB-UniRule"/>
</dbReference>
<dbReference type="HOGENOM" id="CLU_044118_3_0_6"/>
<feature type="binding site" evidence="4">
    <location>
        <position position="84"/>
    </location>
    <ligand>
        <name>Mg(2+)</name>
        <dbReference type="ChEBI" id="CHEBI:18420"/>
        <label>1</label>
    </ligand>
</feature>
<dbReference type="NCBIfam" id="TIGR01331">
    <property type="entry name" value="bisphos_cysQ"/>
    <property type="match status" value="1"/>
</dbReference>
<dbReference type="SUPFAM" id="SSF56655">
    <property type="entry name" value="Carbohydrate phosphatase"/>
    <property type="match status" value="1"/>
</dbReference>
<dbReference type="PANTHER" id="PTHR43028:SF5">
    <property type="entry name" value="3'(2'),5'-BISPHOSPHATE NUCLEOTIDASE 1"/>
    <property type="match status" value="1"/>
</dbReference>
<dbReference type="Gene3D" id="3.30.540.10">
    <property type="entry name" value="Fructose-1,6-Bisphosphatase, subunit A, domain 1"/>
    <property type="match status" value="1"/>
</dbReference>
<dbReference type="PROSITE" id="PS00629">
    <property type="entry name" value="IMP_1"/>
    <property type="match status" value="1"/>
</dbReference>
<comment type="subcellular location">
    <subcellularLocation>
        <location evidence="4">Cell inner membrane</location>
        <topology evidence="4">Peripheral membrane protein</topology>
        <orientation evidence="4">Cytoplasmic side</orientation>
    </subcellularLocation>
</comment>
<comment type="cofactor">
    <cofactor evidence="4 5">
        <name>Mg(2+)</name>
        <dbReference type="ChEBI" id="CHEBI:18420"/>
    </cofactor>
</comment>
<evidence type="ECO:0000313" key="6">
    <source>
        <dbReference type="EMBL" id="CCK76132.1"/>
    </source>
</evidence>
<dbReference type="InterPro" id="IPR006240">
    <property type="entry name" value="CysQ"/>
</dbReference>
<dbReference type="GO" id="GO:0005886">
    <property type="term" value="C:plasma membrane"/>
    <property type="evidence" value="ECO:0007669"/>
    <property type="project" value="UniProtKB-SubCell"/>
</dbReference>
<evidence type="ECO:0000256" key="3">
    <source>
        <dbReference type="ARBA" id="ARBA00022842"/>
    </source>
</evidence>
<keyword evidence="7" id="KW-1185">Reference proteome</keyword>
<evidence type="ECO:0000256" key="5">
    <source>
        <dbReference type="PIRSR" id="PIRSR600760-2"/>
    </source>
</evidence>
<keyword evidence="4" id="KW-0472">Membrane</keyword>
<dbReference type="HAMAP" id="MF_02095">
    <property type="entry name" value="CysQ"/>
    <property type="match status" value="1"/>
</dbReference>
<dbReference type="InterPro" id="IPR050725">
    <property type="entry name" value="CysQ/Inositol_MonoPase"/>
</dbReference>
<dbReference type="Proteomes" id="UP000032749">
    <property type="component" value="Chromosome"/>
</dbReference>
<dbReference type="GO" id="GO:0000103">
    <property type="term" value="P:sulfate assimilation"/>
    <property type="evidence" value="ECO:0007669"/>
    <property type="project" value="TreeGrafter"/>
</dbReference>
<dbReference type="STRING" id="698738.OLEAN_C19560"/>
<dbReference type="InterPro" id="IPR020583">
    <property type="entry name" value="Inositol_monoP_metal-BS"/>
</dbReference>
<dbReference type="GO" id="GO:0008441">
    <property type="term" value="F:3'(2'),5'-bisphosphate nucleotidase activity"/>
    <property type="evidence" value="ECO:0007669"/>
    <property type="project" value="UniProtKB-UniRule"/>
</dbReference>
<comment type="catalytic activity">
    <reaction evidence="1 4">
        <text>adenosine 3',5'-bisphosphate + H2O = AMP + phosphate</text>
        <dbReference type="Rhea" id="RHEA:10040"/>
        <dbReference type="ChEBI" id="CHEBI:15377"/>
        <dbReference type="ChEBI" id="CHEBI:43474"/>
        <dbReference type="ChEBI" id="CHEBI:58343"/>
        <dbReference type="ChEBI" id="CHEBI:456215"/>
        <dbReference type="EC" id="3.1.3.7"/>
    </reaction>
</comment>
<protein>
    <recommendedName>
        <fullName evidence="4">3'(2'),5'-bisphosphate nucleotidase CysQ</fullName>
        <ecNumber evidence="4">3.1.3.7</ecNumber>
    </recommendedName>
    <alternativeName>
        <fullName evidence="4">3'(2'),5-bisphosphonucleoside 3'(2')-phosphohydrolase</fullName>
    </alternativeName>
    <alternativeName>
        <fullName evidence="4">3'-phosphoadenosine 5'-phosphate phosphatase</fullName>
        <shortName evidence="4">PAP phosphatase</shortName>
    </alternativeName>
</protein>
<proteinExistence type="inferred from homology"/>
<feature type="binding site" evidence="5">
    <location>
        <position position="212"/>
    </location>
    <ligand>
        <name>Mg(2+)</name>
        <dbReference type="ChEBI" id="CHEBI:18420"/>
        <label>1</label>
        <note>catalytic</note>
    </ligand>
</feature>
<comment type="similarity">
    <text evidence="4">Belongs to the inositol monophosphatase superfamily. CysQ family.</text>
</comment>
<feature type="binding site" evidence="5">
    <location>
        <position position="86"/>
    </location>
    <ligand>
        <name>Mg(2+)</name>
        <dbReference type="ChEBI" id="CHEBI:18420"/>
        <label>1</label>
        <note>catalytic</note>
    </ligand>
</feature>
<feature type="binding site" evidence="4">
    <location>
        <position position="212"/>
    </location>
    <ligand>
        <name>substrate</name>
    </ligand>
</feature>
<keyword evidence="4" id="KW-1003">Cell membrane</keyword>
<dbReference type="InterPro" id="IPR000760">
    <property type="entry name" value="Inositol_monophosphatase-like"/>
</dbReference>
<dbReference type="EC" id="3.1.3.7" evidence="4"/>
<evidence type="ECO:0000256" key="4">
    <source>
        <dbReference type="HAMAP-Rule" id="MF_02095"/>
    </source>
</evidence>
<dbReference type="CDD" id="cd01638">
    <property type="entry name" value="CysQ"/>
    <property type="match status" value="1"/>
</dbReference>